<protein>
    <submittedName>
        <fullName evidence="2">Uncharacterized protein</fullName>
    </submittedName>
</protein>
<sequence length="78" mass="8162">MNALKLLLSALIAGLTTIGTSFLAVSQNSDIQLRVLSDISQMAWAIIVAGGVLVFGGNIQTYLKKPPDKVAGMRSTDG</sequence>
<dbReference type="EMBL" id="LAZR01032479">
    <property type="protein sequence ID" value="KKL50769.1"/>
    <property type="molecule type" value="Genomic_DNA"/>
</dbReference>
<organism evidence="2">
    <name type="scientific">marine sediment metagenome</name>
    <dbReference type="NCBI Taxonomy" id="412755"/>
    <lineage>
        <taxon>unclassified sequences</taxon>
        <taxon>metagenomes</taxon>
        <taxon>ecological metagenomes</taxon>
    </lineage>
</organism>
<accession>A0A0F9CNP2</accession>
<evidence type="ECO:0000313" key="2">
    <source>
        <dbReference type="EMBL" id="KKL50769.1"/>
    </source>
</evidence>
<comment type="caution">
    <text evidence="2">The sequence shown here is derived from an EMBL/GenBank/DDBJ whole genome shotgun (WGS) entry which is preliminary data.</text>
</comment>
<reference evidence="2" key="1">
    <citation type="journal article" date="2015" name="Nature">
        <title>Complex archaea that bridge the gap between prokaryotes and eukaryotes.</title>
        <authorList>
            <person name="Spang A."/>
            <person name="Saw J.H."/>
            <person name="Jorgensen S.L."/>
            <person name="Zaremba-Niedzwiedzka K."/>
            <person name="Martijn J."/>
            <person name="Lind A.E."/>
            <person name="van Eijk R."/>
            <person name="Schleper C."/>
            <person name="Guy L."/>
            <person name="Ettema T.J."/>
        </authorList>
    </citation>
    <scope>NUCLEOTIDE SEQUENCE</scope>
</reference>
<dbReference type="AlphaFoldDB" id="A0A0F9CNP2"/>
<evidence type="ECO:0000256" key="1">
    <source>
        <dbReference type="SAM" id="Phobius"/>
    </source>
</evidence>
<keyword evidence="1" id="KW-0472">Membrane</keyword>
<proteinExistence type="predicted"/>
<feature type="transmembrane region" description="Helical" evidence="1">
    <location>
        <begin position="42"/>
        <end position="63"/>
    </location>
</feature>
<keyword evidence="1" id="KW-1133">Transmembrane helix</keyword>
<name>A0A0F9CNP2_9ZZZZ</name>
<gene>
    <name evidence="2" type="ORF">LCGC14_2302190</name>
</gene>
<keyword evidence="1" id="KW-0812">Transmembrane</keyword>